<organism evidence="1 2">
    <name type="scientific">Litomosoides sigmodontis</name>
    <name type="common">Filarial nematode worm</name>
    <dbReference type="NCBI Taxonomy" id="42156"/>
    <lineage>
        <taxon>Eukaryota</taxon>
        <taxon>Metazoa</taxon>
        <taxon>Ecdysozoa</taxon>
        <taxon>Nematoda</taxon>
        <taxon>Chromadorea</taxon>
        <taxon>Rhabditida</taxon>
        <taxon>Spirurina</taxon>
        <taxon>Spiruromorpha</taxon>
        <taxon>Filarioidea</taxon>
        <taxon>Onchocercidae</taxon>
        <taxon>Litomosoides</taxon>
    </lineage>
</organism>
<reference evidence="1 2" key="1">
    <citation type="submission" date="2018-08" db="EMBL/GenBank/DDBJ databases">
        <authorList>
            <person name="Laetsch R D."/>
            <person name="Stevens L."/>
            <person name="Kumar S."/>
            <person name="Blaxter L. M."/>
        </authorList>
    </citation>
    <scope>NUCLEOTIDE SEQUENCE [LARGE SCALE GENOMIC DNA]</scope>
</reference>
<evidence type="ECO:0000313" key="2">
    <source>
        <dbReference type="Proteomes" id="UP000277928"/>
    </source>
</evidence>
<gene>
    <name evidence="1" type="ORF">NLS_LOCUS1899</name>
</gene>
<keyword evidence="2" id="KW-1185">Reference proteome</keyword>
<sequence length="597" mass="67263">MNEADVPHEQRFCGTLKFRIELSGKFEMLWGCPLTGEKGDKLGGYAYGFCCQFLRIGTDCLESRQKQKKMVQTTQHFKLLMYMKKPKPWRAMSINDRIRISRCEKARNVGRICRRLVIDRAPKVLLNCGTPRTITKKFHKRKVEPPFLIRNCISGHENWKIYEQKVQDWTEKMKRKRLNGPSTSSVMDQSQISYNGTQLENIPIFTPTSTTATALLRSFYTVWYIGRISGKSLKTSEETKTALKELSASPTVEKCLRVVPKGGIPAEVIVNKSQLSKRALHTLSRWARMTEDVVQDGYESGYGDDPVEIWNRAITLADVQCMKSELNDITKTTADIISFSKSTDKETPRQRRSSRLFKSVGVGLAVDFPDYEVGIFGFFADAGENEVARIKGKGVGGVESDIMALGSAKCLYSVVLPNIYLIDKGMQCEAQLDDIYEFPPELLDFALFSCVCPVFVPSAEQLNIYKGFIGQTVSRSVVVVGYVRGRLLVKNGYSYEDLQDIVSGRVEKNKLSNFGKARSHFFFLLPSIDATQHDTEAIVPESVLSHCASFPFLIGVNRFPLTVLISVHLKLEGPKYPKRANFREQPPDKLTTVAAAK</sequence>
<accession>A0A3P6SA54</accession>
<proteinExistence type="predicted"/>
<dbReference type="Proteomes" id="UP000277928">
    <property type="component" value="Unassembled WGS sequence"/>
</dbReference>
<name>A0A3P6SA54_LITSI</name>
<protein>
    <submittedName>
        <fullName evidence="1">Uncharacterized protein</fullName>
    </submittedName>
</protein>
<dbReference type="OrthoDB" id="5871176at2759"/>
<dbReference type="EMBL" id="UYRX01000078">
    <property type="protein sequence ID" value="VDK72812.1"/>
    <property type="molecule type" value="Genomic_DNA"/>
</dbReference>
<dbReference type="AlphaFoldDB" id="A0A3P6SA54"/>
<evidence type="ECO:0000313" key="1">
    <source>
        <dbReference type="EMBL" id="VDK72812.1"/>
    </source>
</evidence>